<sequence>MLSKNLFDEKTLEVNFISDYLTVTTPLPQYLPYARFLLDTDLSHTAKLLYTLLLDRATLSQKNNWIDTQGHIYVIYPLSHLAKDLGCCISSVTRSFSELENAQLVERIRSGFSKPSRILLKVPHTTQNCAVTVCKNAKDDCAKTSSMIAQKCTPNQRNKSNLKDSHLIRTTDAHLTFGEYQNVFLTAKEYRRLKADFSGLDDLIEQLSAYIQSTGKKYTDHAATLRIWAKRQKTERKSTPVIPDYTFKEGESL</sequence>
<evidence type="ECO:0000313" key="2">
    <source>
        <dbReference type="EMBL" id="ATL88840.1"/>
    </source>
</evidence>
<organism evidence="2 3">
    <name type="scientific">Faecalibacterium prausnitzii</name>
    <dbReference type="NCBI Taxonomy" id="853"/>
    <lineage>
        <taxon>Bacteria</taxon>
        <taxon>Bacillati</taxon>
        <taxon>Bacillota</taxon>
        <taxon>Clostridia</taxon>
        <taxon>Eubacteriales</taxon>
        <taxon>Oscillospiraceae</taxon>
        <taxon>Faecalibacterium</taxon>
    </lineage>
</organism>
<dbReference type="InterPro" id="IPR010724">
    <property type="entry name" value="RepA_N"/>
</dbReference>
<dbReference type="AlphaFoldDB" id="A0A291T6X5"/>
<dbReference type="EMBL" id="CP023819">
    <property type="protein sequence ID" value="ATL88840.1"/>
    <property type="molecule type" value="Genomic_DNA"/>
</dbReference>
<reference evidence="2 3" key="1">
    <citation type="submission" date="2017-10" db="EMBL/GenBank/DDBJ databases">
        <title>Complete Genome Sequence of Faecalibacterium prausnitzii isolated from the gut of healthy adult Indian.</title>
        <authorList>
            <person name="Bag S."/>
            <person name="Ghosh T.S."/>
            <person name="Das B."/>
        </authorList>
    </citation>
    <scope>NUCLEOTIDE SEQUENCE [LARGE SCALE GENOMIC DNA]</scope>
    <source>
        <strain evidence="2 3">Indica</strain>
    </source>
</reference>
<dbReference type="Pfam" id="PF06970">
    <property type="entry name" value="RepA_N"/>
    <property type="match status" value="1"/>
</dbReference>
<evidence type="ECO:0000259" key="1">
    <source>
        <dbReference type="Pfam" id="PF06970"/>
    </source>
</evidence>
<evidence type="ECO:0000313" key="3">
    <source>
        <dbReference type="Proteomes" id="UP000223709"/>
    </source>
</evidence>
<proteinExistence type="predicted"/>
<protein>
    <submittedName>
        <fullName evidence="2">Replication initiator protein A</fullName>
    </submittedName>
</protein>
<dbReference type="Proteomes" id="UP000223709">
    <property type="component" value="Chromosome"/>
</dbReference>
<name>A0A291T6X5_9FIRM</name>
<accession>A0A291T6X5</accession>
<dbReference type="RefSeq" id="WP_098922144.1">
    <property type="nucleotide sequence ID" value="NZ_CP023819.1"/>
</dbReference>
<feature type="domain" description="Replication initiator A N-terminal" evidence="1">
    <location>
        <begin position="41"/>
        <end position="99"/>
    </location>
</feature>
<gene>
    <name evidence="2" type="ORF">CRH10_00200</name>
</gene>